<dbReference type="InterPro" id="IPR036388">
    <property type="entry name" value="WH-like_DNA-bd_sf"/>
</dbReference>
<dbReference type="InterPro" id="IPR016159">
    <property type="entry name" value="Cullin_repeat-like_dom_sf"/>
</dbReference>
<dbReference type="InterPro" id="IPR001373">
    <property type="entry name" value="Cullin_N"/>
</dbReference>
<dbReference type="InterPro" id="IPR019559">
    <property type="entry name" value="Cullin_neddylation_domain"/>
</dbReference>
<dbReference type="Pfam" id="PF10557">
    <property type="entry name" value="Cullin_Nedd8"/>
    <property type="match status" value="1"/>
</dbReference>
<name>A0AAU9FMG6_DROMD</name>
<dbReference type="EMBL" id="AP029265">
    <property type="protein sequence ID" value="BFF96666.1"/>
    <property type="molecule type" value="Genomic_DNA"/>
</dbReference>
<dbReference type="GO" id="GO:0006511">
    <property type="term" value="P:ubiquitin-dependent protein catabolic process"/>
    <property type="evidence" value="ECO:0007669"/>
    <property type="project" value="InterPro"/>
</dbReference>
<dbReference type="SMART" id="SM00182">
    <property type="entry name" value="CULLIN"/>
    <property type="match status" value="1"/>
</dbReference>
<dbReference type="Pfam" id="PF26557">
    <property type="entry name" value="Cullin_AB"/>
    <property type="match status" value="1"/>
</dbReference>
<evidence type="ECO:0000256" key="1">
    <source>
        <dbReference type="ARBA" id="ARBA00006019"/>
    </source>
</evidence>
<dbReference type="AlphaFoldDB" id="A0AAU9FMG6"/>
<evidence type="ECO:0000313" key="6">
    <source>
        <dbReference type="Proteomes" id="UP001500889"/>
    </source>
</evidence>
<dbReference type="InterPro" id="IPR036317">
    <property type="entry name" value="Cullin_homology_sf"/>
</dbReference>
<evidence type="ECO:0000313" key="5">
    <source>
        <dbReference type="EMBL" id="BFF96666.1"/>
    </source>
</evidence>
<dbReference type="Gene3D" id="1.20.1310.10">
    <property type="entry name" value="Cullin Repeats"/>
    <property type="match status" value="2"/>
</dbReference>
<dbReference type="SUPFAM" id="SSF75632">
    <property type="entry name" value="Cullin homology domain"/>
    <property type="match status" value="1"/>
</dbReference>
<dbReference type="Gene3D" id="1.10.10.10">
    <property type="entry name" value="Winged helix-like DNA-binding domain superfamily/Winged helix DNA-binding domain"/>
    <property type="match status" value="1"/>
</dbReference>
<dbReference type="SMART" id="SM00884">
    <property type="entry name" value="Cullin_Nedd8"/>
    <property type="match status" value="1"/>
</dbReference>
<evidence type="ECO:0000256" key="2">
    <source>
        <dbReference type="PROSITE-ProRule" id="PRU00330"/>
    </source>
</evidence>
<dbReference type="InterPro" id="IPR016158">
    <property type="entry name" value="Cullin_homology"/>
</dbReference>
<dbReference type="SUPFAM" id="SSF46785">
    <property type="entry name" value="Winged helix' DNA-binding domain"/>
    <property type="match status" value="1"/>
</dbReference>
<dbReference type="Proteomes" id="UP001500889">
    <property type="component" value="Chromosome J"/>
</dbReference>
<dbReference type="InterPro" id="IPR036390">
    <property type="entry name" value="WH_DNA-bd_sf"/>
</dbReference>
<gene>
    <name evidence="5" type="ORF">DMAD_05255</name>
</gene>
<dbReference type="Pfam" id="PF00888">
    <property type="entry name" value="Cullin"/>
    <property type="match status" value="1"/>
</dbReference>
<protein>
    <submittedName>
        <fullName evidence="5">Cullin homolog 1</fullName>
    </submittedName>
</protein>
<feature type="domain" description="Cullin family profile" evidence="4">
    <location>
        <begin position="321"/>
        <end position="548"/>
    </location>
</feature>
<evidence type="ECO:0000259" key="4">
    <source>
        <dbReference type="PROSITE" id="PS50069"/>
    </source>
</evidence>
<reference evidence="5 6" key="1">
    <citation type="submission" date="2024-02" db="EMBL/GenBank/DDBJ databases">
        <title>A chromosome-level genome assembly of Drosophila madeirensis, a fruit fly species endemic to Madeira island.</title>
        <authorList>
            <person name="Tomihara K."/>
            <person name="Llopart A."/>
            <person name="Yamamoto D."/>
        </authorList>
    </citation>
    <scope>NUCLEOTIDE SEQUENCE [LARGE SCALE GENOMIC DNA]</scope>
    <source>
        <strain evidence="5 6">RF1</strain>
    </source>
</reference>
<dbReference type="Gene3D" id="3.30.230.130">
    <property type="entry name" value="Cullin, Chain C, Domain 2"/>
    <property type="match status" value="1"/>
</dbReference>
<comment type="similarity">
    <text evidence="1 2 3">Belongs to the cullin family.</text>
</comment>
<evidence type="ECO:0000256" key="3">
    <source>
        <dbReference type="RuleBase" id="RU003829"/>
    </source>
</evidence>
<proteinExistence type="inferred from homology"/>
<keyword evidence="6" id="KW-1185">Reference proteome</keyword>
<dbReference type="InterPro" id="IPR045093">
    <property type="entry name" value="Cullin"/>
</dbReference>
<dbReference type="PANTHER" id="PTHR11932">
    <property type="entry name" value="CULLIN"/>
    <property type="match status" value="1"/>
</dbReference>
<accession>A0AAU9FMG6</accession>
<dbReference type="SUPFAM" id="SSF74788">
    <property type="entry name" value="Cullin repeat-like"/>
    <property type="match status" value="1"/>
</dbReference>
<organism evidence="5 6">
    <name type="scientific">Drosophila madeirensis</name>
    <name type="common">Fruit fly</name>
    <dbReference type="NCBI Taxonomy" id="30013"/>
    <lineage>
        <taxon>Eukaryota</taxon>
        <taxon>Metazoa</taxon>
        <taxon>Ecdysozoa</taxon>
        <taxon>Arthropoda</taxon>
        <taxon>Hexapoda</taxon>
        <taxon>Insecta</taxon>
        <taxon>Pterygota</taxon>
        <taxon>Neoptera</taxon>
        <taxon>Endopterygota</taxon>
        <taxon>Diptera</taxon>
        <taxon>Brachycera</taxon>
        <taxon>Muscomorpha</taxon>
        <taxon>Ephydroidea</taxon>
        <taxon>Drosophilidae</taxon>
        <taxon>Drosophila</taxon>
        <taxon>Sophophora</taxon>
    </lineage>
</organism>
<dbReference type="PROSITE" id="PS50069">
    <property type="entry name" value="CULLIN_2"/>
    <property type="match status" value="1"/>
</dbReference>
<dbReference type="GO" id="GO:0031625">
    <property type="term" value="F:ubiquitin protein ligase binding"/>
    <property type="evidence" value="ECO:0007669"/>
    <property type="project" value="InterPro"/>
</dbReference>
<dbReference type="InterPro" id="IPR059120">
    <property type="entry name" value="Cullin-like_AB"/>
</dbReference>
<sequence length="671" mass="77111">MSSKKKSFTDFSERLLVDVERIFRNDTTWKRQDLVTLHRTCELCCTVLIESKRSQEAGKKVYLALENILTIRLRSIVAELESINDEQELLREYHRCWKSYQASATVLDIGCSYLNENWVKRERLEGRDYVYTIYRLAMITWKKVIFSPIDRSLINAIHHTMVEEIHAQSINPSRIYTVLESIVDMFANDVNQSCSVPEKMNNVFEAKVLKSFEAESKTLFRSMVGLDSHKELKHFVKCAVSCIPRIEHEFCHILSKHLECLLENDINKCVRDYGRDYVQAMLSLRKLPLFRAFDSKEFLAVADLVCVKVINKITDGAKEGNPPKMLALYCHKLLQKNQCSEVLKNELKRIVEVAAFLNDENKKIFTKVYFALLNKRRIDNTSTSDENESLMISMLMKDLGCGFEDKARIDRNEMAASNAVHARCQDVLLGIGLKVGIQLRMKFFKVTELPESSNAMRLPLELEQSVSEFKVFWSQQFTKYGLYFNIPKSQGELTMNVSPLKCFTLQVNTLQMALLLQFNHQNIFTVQKLSENVGSSPETLMTAMRPLIARKVLIVGKNSAALTPASCITVCTDYNSNKSLINIAKAPVGRVPETNTPKLKTEKLDAAIVRIMEREKQLKPQSLIYQVIQEHNLGLCPIKLIKDRIENFMEKKYLELSSDKMLLKLSKCTKD</sequence>